<evidence type="ECO:0000313" key="3">
    <source>
        <dbReference type="WBParaSite" id="TMUE_1000003002.1"/>
    </source>
</evidence>
<evidence type="ECO:0000313" key="2">
    <source>
        <dbReference type="Proteomes" id="UP000046395"/>
    </source>
</evidence>
<name>A0A5S6Q7S0_TRIMR</name>
<sequence length="101" mass="12020">MVESRWEELTDEDLLNLHQESALEDELHDDEEPTNKNNDFSQKDFEEVFSMVESLKQKLMYADPDIDRSMQVRRQIDDIFLPYLKIYENHLLLSSAIRSNA</sequence>
<keyword evidence="2" id="KW-1185">Reference proteome</keyword>
<dbReference type="STRING" id="70415.A0A5S6Q7S0"/>
<protein>
    <submittedName>
        <fullName evidence="3">Uncharacterized protein</fullName>
    </submittedName>
</protein>
<feature type="compositionally biased region" description="Acidic residues" evidence="1">
    <location>
        <begin position="22"/>
        <end position="32"/>
    </location>
</feature>
<dbReference type="AlphaFoldDB" id="A0A5S6Q7S0"/>
<organism evidence="2 3">
    <name type="scientific">Trichuris muris</name>
    <name type="common">Mouse whipworm</name>
    <dbReference type="NCBI Taxonomy" id="70415"/>
    <lineage>
        <taxon>Eukaryota</taxon>
        <taxon>Metazoa</taxon>
        <taxon>Ecdysozoa</taxon>
        <taxon>Nematoda</taxon>
        <taxon>Enoplea</taxon>
        <taxon>Dorylaimia</taxon>
        <taxon>Trichinellida</taxon>
        <taxon>Trichuridae</taxon>
        <taxon>Trichuris</taxon>
    </lineage>
</organism>
<dbReference type="WBParaSite" id="TMUE_1000003002.1">
    <property type="protein sequence ID" value="TMUE_1000003002.1"/>
    <property type="gene ID" value="WBGene00295004"/>
</dbReference>
<evidence type="ECO:0000256" key="1">
    <source>
        <dbReference type="SAM" id="MobiDB-lite"/>
    </source>
</evidence>
<accession>A0A5S6Q7S0</accession>
<dbReference type="Proteomes" id="UP000046395">
    <property type="component" value="Unassembled WGS sequence"/>
</dbReference>
<proteinExistence type="predicted"/>
<feature type="region of interest" description="Disordered" evidence="1">
    <location>
        <begin position="1"/>
        <end position="42"/>
    </location>
</feature>
<reference evidence="3" key="1">
    <citation type="submission" date="2019-12" db="UniProtKB">
        <authorList>
            <consortium name="WormBaseParasite"/>
        </authorList>
    </citation>
    <scope>IDENTIFICATION</scope>
</reference>